<dbReference type="STRING" id="1095630.A0A2J6SVF6"/>
<dbReference type="GO" id="GO:0008033">
    <property type="term" value="P:tRNA processing"/>
    <property type="evidence" value="ECO:0007669"/>
    <property type="project" value="UniProtKB-KW"/>
</dbReference>
<keyword evidence="1" id="KW-0819">tRNA processing</keyword>
<gene>
    <name evidence="6" type="ORF">K444DRAFT_112803</name>
</gene>
<dbReference type="OrthoDB" id="128536at2759"/>
<evidence type="ECO:0000256" key="2">
    <source>
        <dbReference type="ARBA" id="ARBA00022723"/>
    </source>
</evidence>
<name>A0A2J6SVF6_9HELO</name>
<evidence type="ECO:0000256" key="4">
    <source>
        <dbReference type="ARBA" id="ARBA00038402"/>
    </source>
</evidence>
<dbReference type="InParanoid" id="A0A2J6SVF6"/>
<dbReference type="AlphaFoldDB" id="A0A2J6SVF6"/>
<feature type="region of interest" description="Disordered" evidence="5">
    <location>
        <begin position="42"/>
        <end position="62"/>
    </location>
</feature>
<dbReference type="GO" id="GO:0005655">
    <property type="term" value="C:nucleolar ribonuclease P complex"/>
    <property type="evidence" value="ECO:0007669"/>
    <property type="project" value="TreeGrafter"/>
</dbReference>
<dbReference type="GeneID" id="36578420"/>
<dbReference type="PANTHER" id="PTHR14742">
    <property type="entry name" value="RIBONUCLEASE P SUBUNIT P21"/>
    <property type="match status" value="1"/>
</dbReference>
<keyword evidence="2" id="KW-0479">Metal-binding</keyword>
<feature type="compositionally biased region" description="Polar residues" evidence="5">
    <location>
        <begin position="42"/>
        <end position="61"/>
    </location>
</feature>
<protein>
    <submittedName>
        <fullName evidence="6">Rpr2-domain-containing protein</fullName>
    </submittedName>
</protein>
<evidence type="ECO:0000313" key="6">
    <source>
        <dbReference type="EMBL" id="PMD54756.1"/>
    </source>
</evidence>
<dbReference type="RefSeq" id="XP_024731660.1">
    <property type="nucleotide sequence ID" value="XM_024870338.1"/>
</dbReference>
<organism evidence="6 7">
    <name type="scientific">Hyaloscypha bicolor E</name>
    <dbReference type="NCBI Taxonomy" id="1095630"/>
    <lineage>
        <taxon>Eukaryota</taxon>
        <taxon>Fungi</taxon>
        <taxon>Dikarya</taxon>
        <taxon>Ascomycota</taxon>
        <taxon>Pezizomycotina</taxon>
        <taxon>Leotiomycetes</taxon>
        <taxon>Helotiales</taxon>
        <taxon>Hyaloscyphaceae</taxon>
        <taxon>Hyaloscypha</taxon>
        <taxon>Hyaloscypha bicolor</taxon>
    </lineage>
</organism>
<dbReference type="InterPro" id="IPR007175">
    <property type="entry name" value="Rpr2/Snm1/Rpp21"/>
</dbReference>
<dbReference type="Pfam" id="PF04032">
    <property type="entry name" value="Rpr2"/>
    <property type="match status" value="1"/>
</dbReference>
<dbReference type="PANTHER" id="PTHR14742:SF0">
    <property type="entry name" value="RIBONUCLEASE P PROTEIN SUBUNIT P21"/>
    <property type="match status" value="1"/>
</dbReference>
<proteinExistence type="inferred from homology"/>
<sequence>MAKAKAAKGASSVPNKALHSRVSYLYQAAAYLATRQLHSTTAAVRSEPQASQSTMNPQDDSPFQPAARHMISDLRSVSLKVMMRISPTMNHSICKNCDTMLIDGSTCTNQVENNSKGGKKRWADVLVLKCNTCGSEKRFPIGAERQKRRPHRATEDKMPRKDEPIAMEVG</sequence>
<evidence type="ECO:0000256" key="5">
    <source>
        <dbReference type="SAM" id="MobiDB-lite"/>
    </source>
</evidence>
<accession>A0A2J6SVF6</accession>
<dbReference type="Gene3D" id="6.20.50.20">
    <property type="match status" value="1"/>
</dbReference>
<evidence type="ECO:0000313" key="7">
    <source>
        <dbReference type="Proteomes" id="UP000235371"/>
    </source>
</evidence>
<keyword evidence="7" id="KW-1185">Reference proteome</keyword>
<dbReference type="GO" id="GO:0046872">
    <property type="term" value="F:metal ion binding"/>
    <property type="evidence" value="ECO:0007669"/>
    <property type="project" value="UniProtKB-KW"/>
</dbReference>
<keyword evidence="3" id="KW-0862">Zinc</keyword>
<comment type="similarity">
    <text evidence="4">Belongs to the eukaryotic/archaeal RNase P protein component 4 family.</text>
</comment>
<evidence type="ECO:0000256" key="1">
    <source>
        <dbReference type="ARBA" id="ARBA00022694"/>
    </source>
</evidence>
<feature type="region of interest" description="Disordered" evidence="5">
    <location>
        <begin position="142"/>
        <end position="170"/>
    </location>
</feature>
<reference evidence="6 7" key="1">
    <citation type="submission" date="2016-04" db="EMBL/GenBank/DDBJ databases">
        <title>A degradative enzymes factory behind the ericoid mycorrhizal symbiosis.</title>
        <authorList>
            <consortium name="DOE Joint Genome Institute"/>
            <person name="Martino E."/>
            <person name="Morin E."/>
            <person name="Grelet G."/>
            <person name="Kuo A."/>
            <person name="Kohler A."/>
            <person name="Daghino S."/>
            <person name="Barry K."/>
            <person name="Choi C."/>
            <person name="Cichocki N."/>
            <person name="Clum A."/>
            <person name="Copeland A."/>
            <person name="Hainaut M."/>
            <person name="Haridas S."/>
            <person name="Labutti K."/>
            <person name="Lindquist E."/>
            <person name="Lipzen A."/>
            <person name="Khouja H.-R."/>
            <person name="Murat C."/>
            <person name="Ohm R."/>
            <person name="Olson A."/>
            <person name="Spatafora J."/>
            <person name="Veneault-Fourrey C."/>
            <person name="Henrissat B."/>
            <person name="Grigoriev I."/>
            <person name="Martin F."/>
            <person name="Perotto S."/>
        </authorList>
    </citation>
    <scope>NUCLEOTIDE SEQUENCE [LARGE SCALE GENOMIC DNA]</scope>
    <source>
        <strain evidence="6 7">E</strain>
    </source>
</reference>
<dbReference type="FunCoup" id="A0A2J6SVF6">
    <property type="interactions" value="18"/>
</dbReference>
<feature type="compositionally biased region" description="Basic and acidic residues" evidence="5">
    <location>
        <begin position="152"/>
        <end position="164"/>
    </location>
</feature>
<dbReference type="EMBL" id="KZ613859">
    <property type="protein sequence ID" value="PMD54756.1"/>
    <property type="molecule type" value="Genomic_DNA"/>
</dbReference>
<evidence type="ECO:0000256" key="3">
    <source>
        <dbReference type="ARBA" id="ARBA00022833"/>
    </source>
</evidence>
<dbReference type="Proteomes" id="UP000235371">
    <property type="component" value="Unassembled WGS sequence"/>
</dbReference>